<proteinExistence type="predicted"/>
<accession>A0A671UG46</accession>
<protein>
    <recommendedName>
        <fullName evidence="8">trypsin</fullName>
        <ecNumber evidence="8">3.4.21.4</ecNumber>
    </recommendedName>
</protein>
<evidence type="ECO:0000256" key="3">
    <source>
        <dbReference type="ARBA" id="ARBA00022801"/>
    </source>
</evidence>
<dbReference type="InterPro" id="IPR018114">
    <property type="entry name" value="TRYPSIN_HIS"/>
</dbReference>
<dbReference type="PANTHER" id="PTHR24252">
    <property type="entry name" value="ACROSIN-RELATED"/>
    <property type="match status" value="1"/>
</dbReference>
<dbReference type="PROSITE" id="PS00134">
    <property type="entry name" value="TRYPSIN_HIS"/>
    <property type="match status" value="1"/>
</dbReference>
<keyword evidence="4" id="KW-0720">Serine protease</keyword>
<keyword evidence="5" id="KW-0865">Zymogen</keyword>
<name>A0A671UG46_SPAAU</name>
<evidence type="ECO:0000256" key="7">
    <source>
        <dbReference type="ARBA" id="ARBA00036320"/>
    </source>
</evidence>
<dbReference type="Gene3D" id="2.40.10.10">
    <property type="entry name" value="Trypsin-like serine proteases"/>
    <property type="match status" value="1"/>
</dbReference>
<reference evidence="11" key="2">
    <citation type="submission" date="2025-08" db="UniProtKB">
        <authorList>
            <consortium name="Ensembl"/>
        </authorList>
    </citation>
    <scope>IDENTIFICATION</scope>
</reference>
<gene>
    <name evidence="11" type="primary">LOC115591187</name>
</gene>
<feature type="chain" id="PRO_5025568369" description="trypsin" evidence="9">
    <location>
        <begin position="23"/>
        <end position="302"/>
    </location>
</feature>
<dbReference type="GeneTree" id="ENSGT00910000144271"/>
<dbReference type="SMART" id="SM00020">
    <property type="entry name" value="Tryp_SPc"/>
    <property type="match status" value="1"/>
</dbReference>
<dbReference type="GO" id="GO:0006508">
    <property type="term" value="P:proteolysis"/>
    <property type="evidence" value="ECO:0007669"/>
    <property type="project" value="UniProtKB-KW"/>
</dbReference>
<sequence length="302" mass="33581">MQALHKLLLLHVLTYLGRNALGAKIINGVKVPKDSMLFMASLQTTDGHMCGGSLISDNFVLTAAHCDGDNDDNVPVRVVFGTHDLRKNGTVRHIEQRCKHPDYQDDTLENDIMLLKLSQSVPVGGTIQHIRLPPPNMNLKHNQLCHVAGWGVTEAGRDTDDLRVALVSVVDQNVCRQQWSNVGLNLDDNVICAGGYKTNNGNCNVSFLSVFGKFMSTIQPFLFQNIKIFPFYRVILVVLWCTTRWLLVLYLSEIHFVGTDAYLMSIQTCPSSVPGSTRLSCKMVVNYNNCTQSIASAYLHCI</sequence>
<dbReference type="PROSITE" id="PS50240">
    <property type="entry name" value="TRYPSIN_DOM"/>
    <property type="match status" value="1"/>
</dbReference>
<dbReference type="InterPro" id="IPR009003">
    <property type="entry name" value="Peptidase_S1_PA"/>
</dbReference>
<dbReference type="Ensembl" id="ENSSAUT00010013734.1">
    <property type="protein sequence ID" value="ENSSAUP00010012925.1"/>
    <property type="gene ID" value="ENSSAUG00010006132.1"/>
</dbReference>
<evidence type="ECO:0000256" key="5">
    <source>
        <dbReference type="ARBA" id="ARBA00023145"/>
    </source>
</evidence>
<dbReference type="InterPro" id="IPR043504">
    <property type="entry name" value="Peptidase_S1_PA_chymotrypsin"/>
</dbReference>
<feature type="domain" description="Peptidase S1" evidence="10">
    <location>
        <begin position="25"/>
        <end position="302"/>
    </location>
</feature>
<dbReference type="CDD" id="cd00190">
    <property type="entry name" value="Tryp_SPc"/>
    <property type="match status" value="1"/>
</dbReference>
<keyword evidence="3" id="KW-0378">Hydrolase</keyword>
<dbReference type="InterPro" id="IPR001254">
    <property type="entry name" value="Trypsin_dom"/>
</dbReference>
<dbReference type="GO" id="GO:0004252">
    <property type="term" value="F:serine-type endopeptidase activity"/>
    <property type="evidence" value="ECO:0007669"/>
    <property type="project" value="UniProtKB-EC"/>
</dbReference>
<keyword evidence="12" id="KW-1185">Reference proteome</keyword>
<keyword evidence="9" id="KW-0732">Signal</keyword>
<evidence type="ECO:0000256" key="2">
    <source>
        <dbReference type="ARBA" id="ARBA00022670"/>
    </source>
</evidence>
<comment type="subcellular location">
    <subcellularLocation>
        <location evidence="1">Secreted</location>
        <location evidence="1">Extracellular space</location>
    </subcellularLocation>
</comment>
<evidence type="ECO:0000256" key="9">
    <source>
        <dbReference type="SAM" id="SignalP"/>
    </source>
</evidence>
<evidence type="ECO:0000259" key="10">
    <source>
        <dbReference type="PROSITE" id="PS50240"/>
    </source>
</evidence>
<dbReference type="PRINTS" id="PR00722">
    <property type="entry name" value="CHYMOTRYPSIN"/>
</dbReference>
<dbReference type="AlphaFoldDB" id="A0A671UG46"/>
<dbReference type="InterPro" id="IPR001314">
    <property type="entry name" value="Peptidase_S1A"/>
</dbReference>
<evidence type="ECO:0000256" key="1">
    <source>
        <dbReference type="ARBA" id="ARBA00004239"/>
    </source>
</evidence>
<evidence type="ECO:0000256" key="4">
    <source>
        <dbReference type="ARBA" id="ARBA00022825"/>
    </source>
</evidence>
<dbReference type="GO" id="GO:0005576">
    <property type="term" value="C:extracellular region"/>
    <property type="evidence" value="ECO:0007669"/>
    <property type="project" value="UniProtKB-SubCell"/>
</dbReference>
<dbReference type="Proteomes" id="UP000472265">
    <property type="component" value="Chromosome 11"/>
</dbReference>
<comment type="catalytic activity">
    <reaction evidence="7">
        <text>Preferential cleavage: Arg-|-Xaa, Lys-|-Xaa.</text>
        <dbReference type="EC" id="3.4.21.4"/>
    </reaction>
</comment>
<dbReference type="InParanoid" id="A0A671UG46"/>
<evidence type="ECO:0000313" key="12">
    <source>
        <dbReference type="Proteomes" id="UP000472265"/>
    </source>
</evidence>
<reference evidence="11" key="1">
    <citation type="submission" date="2021-04" db="EMBL/GenBank/DDBJ databases">
        <authorList>
            <consortium name="Wellcome Sanger Institute Data Sharing"/>
        </authorList>
    </citation>
    <scope>NUCLEOTIDE SEQUENCE [LARGE SCALE GENOMIC DNA]</scope>
</reference>
<organism evidence="11 12">
    <name type="scientific">Sparus aurata</name>
    <name type="common">Gilthead sea bream</name>
    <dbReference type="NCBI Taxonomy" id="8175"/>
    <lineage>
        <taxon>Eukaryota</taxon>
        <taxon>Metazoa</taxon>
        <taxon>Chordata</taxon>
        <taxon>Craniata</taxon>
        <taxon>Vertebrata</taxon>
        <taxon>Euteleostomi</taxon>
        <taxon>Actinopterygii</taxon>
        <taxon>Neopterygii</taxon>
        <taxon>Teleostei</taxon>
        <taxon>Neoteleostei</taxon>
        <taxon>Acanthomorphata</taxon>
        <taxon>Eupercaria</taxon>
        <taxon>Spariformes</taxon>
        <taxon>Sparidae</taxon>
        <taxon>Sparus</taxon>
    </lineage>
</organism>
<dbReference type="FunFam" id="2.40.10.10:FF:000005">
    <property type="entry name" value="Serine protease 37"/>
    <property type="match status" value="1"/>
</dbReference>
<feature type="signal peptide" evidence="9">
    <location>
        <begin position="1"/>
        <end position="22"/>
    </location>
</feature>
<dbReference type="Pfam" id="PF00089">
    <property type="entry name" value="Trypsin"/>
    <property type="match status" value="1"/>
</dbReference>
<evidence type="ECO:0000256" key="8">
    <source>
        <dbReference type="ARBA" id="ARBA00038868"/>
    </source>
</evidence>
<keyword evidence="2" id="KW-0645">Protease</keyword>
<reference evidence="11" key="3">
    <citation type="submission" date="2025-09" db="UniProtKB">
        <authorList>
            <consortium name="Ensembl"/>
        </authorList>
    </citation>
    <scope>IDENTIFICATION</scope>
</reference>
<dbReference type="SUPFAM" id="SSF50494">
    <property type="entry name" value="Trypsin-like serine proteases"/>
    <property type="match status" value="1"/>
</dbReference>
<dbReference type="EC" id="3.4.21.4" evidence="8"/>
<evidence type="ECO:0000313" key="11">
    <source>
        <dbReference type="Ensembl" id="ENSSAUP00010012925.1"/>
    </source>
</evidence>
<dbReference type="PANTHER" id="PTHR24252:SF7">
    <property type="entry name" value="HYALIN"/>
    <property type="match status" value="1"/>
</dbReference>
<evidence type="ECO:0000256" key="6">
    <source>
        <dbReference type="ARBA" id="ARBA00023157"/>
    </source>
</evidence>
<keyword evidence="6" id="KW-1015">Disulfide bond</keyword>